<dbReference type="PROSITE" id="PS50206">
    <property type="entry name" value="RHODANESE_3"/>
    <property type="match status" value="1"/>
</dbReference>
<dbReference type="InterPro" id="IPR013094">
    <property type="entry name" value="AB_hydrolase_3"/>
</dbReference>
<dbReference type="PANTHER" id="PTHR48081:SF8">
    <property type="entry name" value="ALPHA_BETA HYDROLASE FOLD-3 DOMAIN-CONTAINING PROTEIN-RELATED"/>
    <property type="match status" value="1"/>
</dbReference>
<gene>
    <name evidence="3" type="ORF">E8A74_45500</name>
</gene>
<dbReference type="OrthoDB" id="5729797at2"/>
<dbReference type="SUPFAM" id="SSF53474">
    <property type="entry name" value="alpha/beta-Hydrolases"/>
    <property type="match status" value="1"/>
</dbReference>
<accession>A0A4U1IQF1</accession>
<protein>
    <submittedName>
        <fullName evidence="3">Alpha/beta hydrolase</fullName>
    </submittedName>
</protein>
<dbReference type="InterPro" id="IPR029058">
    <property type="entry name" value="AB_hydrolase_fold"/>
</dbReference>
<feature type="domain" description="Rhodanese" evidence="2">
    <location>
        <begin position="142"/>
        <end position="219"/>
    </location>
</feature>
<reference evidence="3 4" key="1">
    <citation type="submission" date="2019-04" db="EMBL/GenBank/DDBJ databases">
        <authorList>
            <person name="Li Y."/>
            <person name="Wang J."/>
        </authorList>
    </citation>
    <scope>NUCLEOTIDE SEQUENCE [LARGE SCALE GENOMIC DNA]</scope>
    <source>
        <strain evidence="3 4">DSM 14668</strain>
    </source>
</reference>
<dbReference type="AlphaFoldDB" id="A0A4U1IQF1"/>
<proteinExistence type="predicted"/>
<sequence length="315" mass="34166">MHLADGLQTFIDRCNRAMPPDFYTRPLAEQRALYLGLTREFPYEIPPDVTLTDDVVAHGRRRVRVRVYRPRAPVGRGLLVYLRGGGFVVGSLETHDTVVAELASRSGLVTVAPDFRMAPEHPFPAALEDCYGALSGIVVEAARLGVDPDRIVIAGDSSGANMAVAVAMMARDRGGPSLRGQALISPVLDFTRWRRGGADAPLLTGGEMEYYTACYTPDSAQIEHPYVSPLVRGAFHGLPPAYLMGAELDSLCVDAENYARRLRENGIPVDLVIEPGLVHSAVRARGLCPAVEDAWARFCSRAARLACVEGDHASK</sequence>
<keyword evidence="4" id="KW-1185">Reference proteome</keyword>
<name>A0A4U1IQF1_9BACT</name>
<dbReference type="Gene3D" id="3.40.50.1820">
    <property type="entry name" value="alpha/beta hydrolase"/>
    <property type="match status" value="1"/>
</dbReference>
<evidence type="ECO:0000256" key="1">
    <source>
        <dbReference type="ARBA" id="ARBA00022801"/>
    </source>
</evidence>
<evidence type="ECO:0000313" key="4">
    <source>
        <dbReference type="Proteomes" id="UP000309215"/>
    </source>
</evidence>
<dbReference type="Proteomes" id="UP000309215">
    <property type="component" value="Unassembled WGS sequence"/>
</dbReference>
<organism evidence="3 4">
    <name type="scientific">Polyangium fumosum</name>
    <dbReference type="NCBI Taxonomy" id="889272"/>
    <lineage>
        <taxon>Bacteria</taxon>
        <taxon>Pseudomonadati</taxon>
        <taxon>Myxococcota</taxon>
        <taxon>Polyangia</taxon>
        <taxon>Polyangiales</taxon>
        <taxon>Polyangiaceae</taxon>
        <taxon>Polyangium</taxon>
    </lineage>
</organism>
<evidence type="ECO:0000259" key="2">
    <source>
        <dbReference type="PROSITE" id="PS50206"/>
    </source>
</evidence>
<comment type="caution">
    <text evidence="3">The sequence shown here is derived from an EMBL/GenBank/DDBJ whole genome shotgun (WGS) entry which is preliminary data.</text>
</comment>
<dbReference type="InterPro" id="IPR001763">
    <property type="entry name" value="Rhodanese-like_dom"/>
</dbReference>
<keyword evidence="1 3" id="KW-0378">Hydrolase</keyword>
<dbReference type="Pfam" id="PF07859">
    <property type="entry name" value="Abhydrolase_3"/>
    <property type="match status" value="1"/>
</dbReference>
<dbReference type="PANTHER" id="PTHR48081">
    <property type="entry name" value="AB HYDROLASE SUPERFAMILY PROTEIN C4A8.06C"/>
    <property type="match status" value="1"/>
</dbReference>
<evidence type="ECO:0000313" key="3">
    <source>
        <dbReference type="EMBL" id="TKC96437.1"/>
    </source>
</evidence>
<dbReference type="GO" id="GO:0016787">
    <property type="term" value="F:hydrolase activity"/>
    <property type="evidence" value="ECO:0007669"/>
    <property type="project" value="UniProtKB-KW"/>
</dbReference>
<dbReference type="EMBL" id="SSMQ01000087">
    <property type="protein sequence ID" value="TKC96437.1"/>
    <property type="molecule type" value="Genomic_DNA"/>
</dbReference>
<dbReference type="InterPro" id="IPR050300">
    <property type="entry name" value="GDXG_lipolytic_enzyme"/>
</dbReference>
<dbReference type="RefSeq" id="WP_136935437.1">
    <property type="nucleotide sequence ID" value="NZ_SSMQ01000087.1"/>
</dbReference>